<comment type="caution">
    <text evidence="6">The sequence shown here is derived from an EMBL/GenBank/DDBJ whole genome shotgun (WGS) entry which is preliminary data.</text>
</comment>
<gene>
    <name evidence="6" type="ORF">C6I21_03580</name>
</gene>
<dbReference type="RefSeq" id="WP_105958071.1">
    <property type="nucleotide sequence ID" value="NZ_PVNS01000003.1"/>
</dbReference>
<reference evidence="6 7" key="1">
    <citation type="submission" date="2018-03" db="EMBL/GenBank/DDBJ databases">
        <title>Bacillus urumqiensis sp. nov., a moderately haloalkaliphilic bacterium isolated from a salt lake.</title>
        <authorList>
            <person name="Zhao B."/>
            <person name="Liao Z."/>
        </authorList>
    </citation>
    <scope>NUCLEOTIDE SEQUENCE [LARGE SCALE GENOMIC DNA]</scope>
    <source>
        <strain evidence="6 7">BZ-SZ-XJ18</strain>
    </source>
</reference>
<sequence>MQTGWIKELEEAFPDMRMLTKETQVQKQSKDYFWYSPVLKEELEGASADCVCFPASTEEVTRLLAFAADRRIPVVPKGGGSGNYGQIVPLYGGILLDMTKMNQILSIDGDIGRFQAGIRLGKLERELRKQDLELRFFPSTLMTSTLGGFIAGGTGGIGSITYGTLWDEGNVLGLTILTMEKTPRVLHIRGGELKAYIHHYGISGIILDVELALAPKTDWVDGWAQFDSFADATGFAEHLARSDIKKRVVSVVEAPVPAVFTGWEERLVPGKAAVLYQTSPGGLEEAAHAAAVHQAVHTGSDASSSIRLSDFVWNHVTLWWLKKHPGDTYIQARFTPHSYRQQIRALQKAFGEEIVFHLEWIRAGGMLVPSSQLIVRYTTTARLYAMMDAMRDIGMRVSSPHTYLLEEGGKDEWVEKICQAKQQNDPDNLLNPGKTKGTQPKEEAACLYSG</sequence>
<evidence type="ECO:0000259" key="5">
    <source>
        <dbReference type="PROSITE" id="PS51387"/>
    </source>
</evidence>
<dbReference type="Proteomes" id="UP000243650">
    <property type="component" value="Unassembled WGS sequence"/>
</dbReference>
<protein>
    <submittedName>
        <fullName evidence="6">FAD-linked oxidase</fullName>
    </submittedName>
</protein>
<accession>A0A2P6MJG5</accession>
<dbReference type="GO" id="GO:1903457">
    <property type="term" value="P:lactate catabolic process"/>
    <property type="evidence" value="ECO:0007669"/>
    <property type="project" value="TreeGrafter"/>
</dbReference>
<dbReference type="InterPro" id="IPR016169">
    <property type="entry name" value="FAD-bd_PCMH_sub2"/>
</dbReference>
<dbReference type="Pfam" id="PF01565">
    <property type="entry name" value="FAD_binding_4"/>
    <property type="match status" value="1"/>
</dbReference>
<dbReference type="Gene3D" id="3.30.465.10">
    <property type="match status" value="1"/>
</dbReference>
<name>A0A2P6MJG5_ALKUR</name>
<evidence type="ECO:0000313" key="6">
    <source>
        <dbReference type="EMBL" id="PRO66432.1"/>
    </source>
</evidence>
<organism evidence="6 7">
    <name type="scientific">Alkalicoccus urumqiensis</name>
    <name type="common">Bacillus urumqiensis</name>
    <dbReference type="NCBI Taxonomy" id="1548213"/>
    <lineage>
        <taxon>Bacteria</taxon>
        <taxon>Bacillati</taxon>
        <taxon>Bacillota</taxon>
        <taxon>Bacilli</taxon>
        <taxon>Bacillales</taxon>
        <taxon>Bacillaceae</taxon>
        <taxon>Alkalicoccus</taxon>
    </lineage>
</organism>
<dbReference type="SUPFAM" id="SSF55103">
    <property type="entry name" value="FAD-linked oxidases, C-terminal domain"/>
    <property type="match status" value="1"/>
</dbReference>
<keyword evidence="3" id="KW-0560">Oxidoreductase</keyword>
<keyword evidence="2" id="KW-0274">FAD</keyword>
<dbReference type="AlphaFoldDB" id="A0A2P6MJG5"/>
<evidence type="ECO:0000256" key="1">
    <source>
        <dbReference type="ARBA" id="ARBA00022630"/>
    </source>
</evidence>
<dbReference type="PANTHER" id="PTHR11748:SF119">
    <property type="entry name" value="D-2-HYDROXYGLUTARATE DEHYDROGENASE"/>
    <property type="match status" value="1"/>
</dbReference>
<evidence type="ECO:0000313" key="7">
    <source>
        <dbReference type="Proteomes" id="UP000243650"/>
    </source>
</evidence>
<dbReference type="GO" id="GO:0071949">
    <property type="term" value="F:FAD binding"/>
    <property type="evidence" value="ECO:0007669"/>
    <property type="project" value="InterPro"/>
</dbReference>
<dbReference type="OrthoDB" id="9811261at2"/>
<dbReference type="EMBL" id="PVNS01000003">
    <property type="protein sequence ID" value="PRO66432.1"/>
    <property type="molecule type" value="Genomic_DNA"/>
</dbReference>
<dbReference type="InterPro" id="IPR006094">
    <property type="entry name" value="Oxid_FAD_bind_N"/>
</dbReference>
<keyword evidence="1" id="KW-0285">Flavoprotein</keyword>
<dbReference type="InterPro" id="IPR016166">
    <property type="entry name" value="FAD-bd_PCMH"/>
</dbReference>
<dbReference type="InterPro" id="IPR036318">
    <property type="entry name" value="FAD-bd_PCMH-like_sf"/>
</dbReference>
<dbReference type="GO" id="GO:0004458">
    <property type="term" value="F:D-lactate dehydrogenase (cytochrome) activity"/>
    <property type="evidence" value="ECO:0007669"/>
    <property type="project" value="TreeGrafter"/>
</dbReference>
<feature type="domain" description="FAD-binding PCMH-type" evidence="5">
    <location>
        <begin position="44"/>
        <end position="216"/>
    </location>
</feature>
<evidence type="ECO:0000256" key="3">
    <source>
        <dbReference type="ARBA" id="ARBA00023002"/>
    </source>
</evidence>
<dbReference type="InterPro" id="IPR016164">
    <property type="entry name" value="FAD-linked_Oxase-like_C"/>
</dbReference>
<dbReference type="PROSITE" id="PS51387">
    <property type="entry name" value="FAD_PCMH"/>
    <property type="match status" value="1"/>
</dbReference>
<dbReference type="PANTHER" id="PTHR11748">
    <property type="entry name" value="D-LACTATE DEHYDROGENASE"/>
    <property type="match status" value="1"/>
</dbReference>
<evidence type="ECO:0000256" key="2">
    <source>
        <dbReference type="ARBA" id="ARBA00022827"/>
    </source>
</evidence>
<feature type="region of interest" description="Disordered" evidence="4">
    <location>
        <begin position="423"/>
        <end position="450"/>
    </location>
</feature>
<evidence type="ECO:0000256" key="4">
    <source>
        <dbReference type="SAM" id="MobiDB-lite"/>
    </source>
</evidence>
<proteinExistence type="predicted"/>
<keyword evidence="7" id="KW-1185">Reference proteome</keyword>
<dbReference type="GO" id="GO:0008720">
    <property type="term" value="F:D-lactate dehydrogenase (NAD+) activity"/>
    <property type="evidence" value="ECO:0007669"/>
    <property type="project" value="TreeGrafter"/>
</dbReference>
<dbReference type="SUPFAM" id="SSF56176">
    <property type="entry name" value="FAD-binding/transporter-associated domain-like"/>
    <property type="match status" value="1"/>
</dbReference>